<evidence type="ECO:0000313" key="13">
    <source>
        <dbReference type="Proteomes" id="UP000437068"/>
    </source>
</evidence>
<proteinExistence type="predicted"/>
<dbReference type="Proteomes" id="UP000441208">
    <property type="component" value="Unassembled WGS sequence"/>
</dbReference>
<feature type="chain" id="PRO_5036163864" description="Secreted protein" evidence="1">
    <location>
        <begin position="20"/>
        <end position="80"/>
    </location>
</feature>
<evidence type="ECO:0000313" key="18">
    <source>
        <dbReference type="Proteomes" id="UP000476176"/>
    </source>
</evidence>
<evidence type="ECO:0000313" key="17">
    <source>
        <dbReference type="Proteomes" id="UP000460718"/>
    </source>
</evidence>
<name>A0A6A3FUJ0_9STRA</name>
<accession>A0A6A3FUJ0</accession>
<dbReference type="EMBL" id="QXFZ01000013">
    <property type="protein sequence ID" value="KAE9140451.1"/>
    <property type="molecule type" value="Genomic_DNA"/>
</dbReference>
<evidence type="ECO:0000313" key="6">
    <source>
        <dbReference type="EMBL" id="KAE9153205.1"/>
    </source>
</evidence>
<keyword evidence="1" id="KW-0732">Signal</keyword>
<dbReference type="EMBL" id="QXFW01000007">
    <property type="protein sequence ID" value="KAE9030997.1"/>
    <property type="molecule type" value="Genomic_DNA"/>
</dbReference>
<dbReference type="EMBL" id="QXGB01000011">
    <property type="protein sequence ID" value="KAE9237661.1"/>
    <property type="molecule type" value="Genomic_DNA"/>
</dbReference>
<evidence type="ECO:0000313" key="3">
    <source>
        <dbReference type="EMBL" id="KAE9030997.1"/>
    </source>
</evidence>
<evidence type="ECO:0000313" key="16">
    <source>
        <dbReference type="Proteomes" id="UP000441208"/>
    </source>
</evidence>
<sequence>MFSSFTFAFFSLTPILSFAACLSLCHHQHYGHHCVHHAACVFSARITGHLCDSFIKAPPSLGRLTGHIRRGSTSVSLSPS</sequence>
<evidence type="ECO:0000256" key="1">
    <source>
        <dbReference type="SAM" id="SignalP"/>
    </source>
</evidence>
<dbReference type="EMBL" id="QXGF01000012">
    <property type="protein sequence ID" value="KAE8949864.1"/>
    <property type="molecule type" value="Genomic_DNA"/>
</dbReference>
<gene>
    <name evidence="10" type="ORF">PF001_g740</name>
    <name evidence="9" type="ORF">PF002_g758</name>
    <name evidence="8" type="ORF">PF004_g761</name>
    <name evidence="7" type="ORF">PF005_g557</name>
    <name evidence="6" type="ORF">PF006_g2651</name>
    <name evidence="5" type="ORF">PF007_g644</name>
    <name evidence="2" type="ORF">PF009_g611</name>
    <name evidence="4" type="ORF">PF010_g710</name>
    <name evidence="3" type="ORF">PF011_g343</name>
</gene>
<evidence type="ECO:0000313" key="15">
    <source>
        <dbReference type="Proteomes" id="UP000440732"/>
    </source>
</evidence>
<dbReference type="EMBL" id="QXGA01000077">
    <property type="protein sequence ID" value="KAE9153205.1"/>
    <property type="molecule type" value="Genomic_DNA"/>
</dbReference>
<dbReference type="Proteomes" id="UP000440732">
    <property type="component" value="Unassembled WGS sequence"/>
</dbReference>
<evidence type="ECO:0000313" key="5">
    <source>
        <dbReference type="EMBL" id="KAE9140451.1"/>
    </source>
</evidence>
<organism evidence="2 11">
    <name type="scientific">Phytophthora fragariae</name>
    <dbReference type="NCBI Taxonomy" id="53985"/>
    <lineage>
        <taxon>Eukaryota</taxon>
        <taxon>Sar</taxon>
        <taxon>Stramenopiles</taxon>
        <taxon>Oomycota</taxon>
        <taxon>Peronosporomycetes</taxon>
        <taxon>Peronosporales</taxon>
        <taxon>Peronosporaceae</taxon>
        <taxon>Phytophthora</taxon>
    </lineage>
</organism>
<feature type="signal peptide" evidence="1">
    <location>
        <begin position="1"/>
        <end position="19"/>
    </location>
</feature>
<evidence type="ECO:0008006" key="20">
    <source>
        <dbReference type="Google" id="ProtNLM"/>
    </source>
</evidence>
<evidence type="ECO:0000313" key="9">
    <source>
        <dbReference type="EMBL" id="KAE9257740.1"/>
    </source>
</evidence>
<dbReference type="Proteomes" id="UP000429523">
    <property type="component" value="Unassembled WGS sequence"/>
</dbReference>
<dbReference type="AlphaFoldDB" id="A0A6A3FUJ0"/>
<dbReference type="EMBL" id="QXGC01000016">
    <property type="protein sequence ID" value="KAE9255093.1"/>
    <property type="molecule type" value="Genomic_DNA"/>
</dbReference>
<evidence type="ECO:0000313" key="12">
    <source>
        <dbReference type="Proteomes" id="UP000433483"/>
    </source>
</evidence>
<evidence type="ECO:0000313" key="14">
    <source>
        <dbReference type="Proteomes" id="UP000440367"/>
    </source>
</evidence>
<evidence type="ECO:0000313" key="2">
    <source>
        <dbReference type="EMBL" id="KAE8949864.1"/>
    </source>
</evidence>
<evidence type="ECO:0000313" key="19">
    <source>
        <dbReference type="Proteomes" id="UP000488956"/>
    </source>
</evidence>
<dbReference type="EMBL" id="QXGD01000016">
    <property type="protein sequence ID" value="KAE9257740.1"/>
    <property type="molecule type" value="Genomic_DNA"/>
</dbReference>
<evidence type="ECO:0000313" key="10">
    <source>
        <dbReference type="EMBL" id="KAE9329772.1"/>
    </source>
</evidence>
<evidence type="ECO:0000313" key="8">
    <source>
        <dbReference type="EMBL" id="KAE9255093.1"/>
    </source>
</evidence>
<dbReference type="EMBL" id="QXGE01000015">
    <property type="protein sequence ID" value="KAE9329772.1"/>
    <property type="molecule type" value="Genomic_DNA"/>
</dbReference>
<reference evidence="11 12" key="1">
    <citation type="submission" date="2018-08" db="EMBL/GenBank/DDBJ databases">
        <title>Genomic investigation of the strawberry pathogen Phytophthora fragariae indicates pathogenicity is determined by transcriptional variation in three key races.</title>
        <authorList>
            <person name="Adams T.M."/>
            <person name="Armitage A.D."/>
            <person name="Sobczyk M.K."/>
            <person name="Bates H.J."/>
            <person name="Dunwell J.M."/>
            <person name="Nellist C.F."/>
            <person name="Harrison R.J."/>
        </authorList>
    </citation>
    <scope>NUCLEOTIDE SEQUENCE [LARGE SCALE GENOMIC DNA]</scope>
    <source>
        <strain evidence="10 13">A4</strain>
        <strain evidence="9 14">BC-1</strain>
        <strain evidence="8 18">BC-23</strain>
        <strain evidence="7 12">NOV-27</strain>
        <strain evidence="6 15">NOV-5</strain>
        <strain evidence="5 16">NOV-71</strain>
        <strain evidence="2 11">NOV-9</strain>
        <strain evidence="4 19">ONT-3</strain>
        <strain evidence="3 17">SCRP245</strain>
    </source>
</reference>
<dbReference type="Proteomes" id="UP000433483">
    <property type="component" value="Unassembled WGS sequence"/>
</dbReference>
<evidence type="ECO:0000313" key="11">
    <source>
        <dbReference type="Proteomes" id="UP000429523"/>
    </source>
</evidence>
<evidence type="ECO:0000313" key="7">
    <source>
        <dbReference type="EMBL" id="KAE9237661.1"/>
    </source>
</evidence>
<keyword evidence="12" id="KW-1185">Reference proteome</keyword>
<dbReference type="Proteomes" id="UP000476176">
    <property type="component" value="Unassembled WGS sequence"/>
</dbReference>
<evidence type="ECO:0000313" key="4">
    <source>
        <dbReference type="EMBL" id="KAE9139126.1"/>
    </source>
</evidence>
<protein>
    <recommendedName>
        <fullName evidence="20">Secreted protein</fullName>
    </recommendedName>
</protein>
<dbReference type="Proteomes" id="UP000437068">
    <property type="component" value="Unassembled WGS sequence"/>
</dbReference>
<dbReference type="Proteomes" id="UP000440367">
    <property type="component" value="Unassembled WGS sequence"/>
</dbReference>
<dbReference type="Proteomes" id="UP000488956">
    <property type="component" value="Unassembled WGS sequence"/>
</dbReference>
<dbReference type="Proteomes" id="UP000460718">
    <property type="component" value="Unassembled WGS sequence"/>
</dbReference>
<comment type="caution">
    <text evidence="2">The sequence shown here is derived from an EMBL/GenBank/DDBJ whole genome shotgun (WGS) entry which is preliminary data.</text>
</comment>
<dbReference type="EMBL" id="QXFX01000015">
    <property type="protein sequence ID" value="KAE9139126.1"/>
    <property type="molecule type" value="Genomic_DNA"/>
</dbReference>